<dbReference type="EMBL" id="MTKT01006106">
    <property type="protein sequence ID" value="OWM63186.1"/>
    <property type="molecule type" value="Genomic_DNA"/>
</dbReference>
<evidence type="ECO:0000313" key="2">
    <source>
        <dbReference type="Proteomes" id="UP000197138"/>
    </source>
</evidence>
<dbReference type="AlphaFoldDB" id="A0A218VS56"/>
<accession>A0A218VS56</accession>
<reference evidence="2" key="1">
    <citation type="journal article" date="2017" name="Plant J.">
        <title>The pomegranate (Punica granatum L.) genome and the genomics of punicalagin biosynthesis.</title>
        <authorList>
            <person name="Qin G."/>
            <person name="Xu C."/>
            <person name="Ming R."/>
            <person name="Tang H."/>
            <person name="Guyot R."/>
            <person name="Kramer E.M."/>
            <person name="Hu Y."/>
            <person name="Yi X."/>
            <person name="Qi Y."/>
            <person name="Xu X."/>
            <person name="Gao Z."/>
            <person name="Pan H."/>
            <person name="Jian J."/>
            <person name="Tian Y."/>
            <person name="Yue Z."/>
            <person name="Xu Y."/>
        </authorList>
    </citation>
    <scope>NUCLEOTIDE SEQUENCE [LARGE SCALE GENOMIC DNA]</scope>
    <source>
        <strain evidence="2">cv. Dabenzi</strain>
    </source>
</reference>
<name>A0A218VS56_PUNGR</name>
<protein>
    <submittedName>
        <fullName evidence="1">Uncharacterized protein</fullName>
    </submittedName>
</protein>
<comment type="caution">
    <text evidence="1">The sequence shown here is derived from an EMBL/GenBank/DDBJ whole genome shotgun (WGS) entry which is preliminary data.</text>
</comment>
<sequence length="84" mass="9332">MPMLIKIPPGSVATLSLEEVQRLTEEKAAKAIQATEWKQLSLPSPNENLESPLLLDILNTKKGLMKKDSRRVSSLHLLRALLTS</sequence>
<organism evidence="1 2">
    <name type="scientific">Punica granatum</name>
    <name type="common">Pomegranate</name>
    <dbReference type="NCBI Taxonomy" id="22663"/>
    <lineage>
        <taxon>Eukaryota</taxon>
        <taxon>Viridiplantae</taxon>
        <taxon>Streptophyta</taxon>
        <taxon>Embryophyta</taxon>
        <taxon>Tracheophyta</taxon>
        <taxon>Spermatophyta</taxon>
        <taxon>Magnoliopsida</taxon>
        <taxon>eudicotyledons</taxon>
        <taxon>Gunneridae</taxon>
        <taxon>Pentapetalae</taxon>
        <taxon>rosids</taxon>
        <taxon>malvids</taxon>
        <taxon>Myrtales</taxon>
        <taxon>Lythraceae</taxon>
        <taxon>Punica</taxon>
    </lineage>
</organism>
<proteinExistence type="predicted"/>
<dbReference type="Proteomes" id="UP000197138">
    <property type="component" value="Unassembled WGS sequence"/>
</dbReference>
<evidence type="ECO:0000313" key="1">
    <source>
        <dbReference type="EMBL" id="OWM63186.1"/>
    </source>
</evidence>
<gene>
    <name evidence="1" type="ORF">CDL15_Pgr010586</name>
</gene>